<dbReference type="CDD" id="cd03135">
    <property type="entry name" value="GATase1_DJ-1"/>
    <property type="match status" value="1"/>
</dbReference>
<dbReference type="InterPro" id="IPR006287">
    <property type="entry name" value="DJ-1"/>
</dbReference>
<dbReference type="Gene3D" id="3.40.50.880">
    <property type="match status" value="1"/>
</dbReference>
<dbReference type="FunFam" id="3.40.50.880:FF:000015">
    <property type="entry name" value="Protein DJ-1 homolog C"/>
    <property type="match status" value="1"/>
</dbReference>
<dbReference type="SUPFAM" id="SSF52317">
    <property type="entry name" value="Class I glutamine amidotransferase-like"/>
    <property type="match status" value="1"/>
</dbReference>
<dbReference type="InterPro" id="IPR029062">
    <property type="entry name" value="Class_I_gatase-like"/>
</dbReference>
<name>A0A1F2PBM8_9EURY</name>
<reference evidence="3" key="1">
    <citation type="submission" date="2016-05" db="EMBL/GenBank/DDBJ databases">
        <title>Microbial consortia oxidize butane by reversing methanogenesis.</title>
        <authorList>
            <person name="Laso-Perez R."/>
            <person name="Richter M."/>
            <person name="Wegener G."/>
            <person name="Musat F."/>
        </authorList>
    </citation>
    <scope>NUCLEOTIDE SEQUENCE [LARGE SCALE GENOMIC DNA]</scope>
    <source>
        <strain evidence="3">BOX2</strain>
    </source>
</reference>
<proteinExistence type="predicted"/>
<dbReference type="AlphaFoldDB" id="A0A1F2PBM8"/>
<dbReference type="PANTHER" id="PTHR48094:SF12">
    <property type="entry name" value="PARKINSON DISEASE PROTEIN 7 HOMOLOG"/>
    <property type="match status" value="1"/>
</dbReference>
<dbReference type="NCBIfam" id="TIGR01383">
    <property type="entry name" value="not_thiJ"/>
    <property type="match status" value="1"/>
</dbReference>
<accession>A0A1F2PBM8</accession>
<comment type="caution">
    <text evidence="3">The sequence shown here is derived from an EMBL/GenBank/DDBJ whole genome shotgun (WGS) entry which is preliminary data.</text>
</comment>
<evidence type="ECO:0000256" key="1">
    <source>
        <dbReference type="ARBA" id="ARBA00022737"/>
    </source>
</evidence>
<dbReference type="InterPro" id="IPR050325">
    <property type="entry name" value="Prot/Nucl_acid_deglycase"/>
</dbReference>
<gene>
    <name evidence="3" type="ORF">SCAL_000505</name>
</gene>
<protein>
    <submittedName>
        <fullName evidence="3">DJ-1 family protein</fullName>
    </submittedName>
</protein>
<dbReference type="STRING" id="1838285.SCAL_000505"/>
<dbReference type="EMBL" id="LYOS01000001">
    <property type="protein sequence ID" value="OFV68829.1"/>
    <property type="molecule type" value="Genomic_DNA"/>
</dbReference>
<dbReference type="InterPro" id="IPR002818">
    <property type="entry name" value="DJ-1/PfpI"/>
</dbReference>
<dbReference type="Pfam" id="PF01965">
    <property type="entry name" value="DJ-1_PfpI"/>
    <property type="match status" value="1"/>
</dbReference>
<sequence length="182" mass="19377">MKVLLPLAPGFEEIEALTVVDILRRGGIEVVTASLSETELVEAAHGVKVMADTVLNAINPLDFDAIVLPGGNPGYINLRNDPKIREAVKQMHEAGKIIAAICGAPTTLSDLEILAHVSATSHPSVKDEIDAGDYREDRVVVDGKIVTSRSPGTAMEFAFKLLEIMKGREVAEAVNGGVLARL</sequence>
<dbReference type="PATRIC" id="fig|1838285.3.peg.513"/>
<dbReference type="GO" id="GO:0005737">
    <property type="term" value="C:cytoplasm"/>
    <property type="evidence" value="ECO:0007669"/>
    <property type="project" value="UniProtKB-ARBA"/>
</dbReference>
<dbReference type="Proteomes" id="UP000186940">
    <property type="component" value="Unassembled WGS sequence"/>
</dbReference>
<evidence type="ECO:0000259" key="2">
    <source>
        <dbReference type="Pfam" id="PF01965"/>
    </source>
</evidence>
<keyword evidence="4" id="KW-1185">Reference proteome</keyword>
<organism evidence="3 4">
    <name type="scientific">Candidatus Syntropharchaeum caldarium</name>
    <dbReference type="NCBI Taxonomy" id="1838285"/>
    <lineage>
        <taxon>Archaea</taxon>
        <taxon>Methanobacteriati</taxon>
        <taxon>Methanobacteriota</taxon>
        <taxon>Stenosarchaea group</taxon>
        <taxon>Methanomicrobia</taxon>
        <taxon>Methanosarcinales</taxon>
        <taxon>ANME-2 cluster</taxon>
        <taxon>Candidatus Syntropharchaeum</taxon>
    </lineage>
</organism>
<dbReference type="PANTHER" id="PTHR48094">
    <property type="entry name" value="PROTEIN/NUCLEIC ACID DEGLYCASE DJ-1-RELATED"/>
    <property type="match status" value="1"/>
</dbReference>
<evidence type="ECO:0000313" key="4">
    <source>
        <dbReference type="Proteomes" id="UP000186940"/>
    </source>
</evidence>
<keyword evidence="1" id="KW-0677">Repeat</keyword>
<feature type="domain" description="DJ-1/PfpI" evidence="2">
    <location>
        <begin position="1"/>
        <end position="163"/>
    </location>
</feature>
<evidence type="ECO:0000313" key="3">
    <source>
        <dbReference type="EMBL" id="OFV68829.1"/>
    </source>
</evidence>